<dbReference type="AlphaFoldDB" id="A0A433T5S5"/>
<evidence type="ECO:0000313" key="3">
    <source>
        <dbReference type="EMBL" id="RUS76949.1"/>
    </source>
</evidence>
<feature type="compositionally biased region" description="Low complexity" evidence="1">
    <location>
        <begin position="10"/>
        <end position="29"/>
    </location>
</feature>
<protein>
    <submittedName>
        <fullName evidence="3">Uncharacterized protein</fullName>
    </submittedName>
</protein>
<feature type="region of interest" description="Disordered" evidence="1">
    <location>
        <begin position="1"/>
        <end position="136"/>
    </location>
</feature>
<sequence length="332" mass="35658">MTDFNIEHVSSAISSSSLPPSSSSSISEPQPSPTATNAFQTDAPNKEPKPGDETKSQQIEIEKPPEEGGGEVSQPPNGELSPSIPSPDGQDSNGSCTKQTCEKTETAQSNGKENGNQKKLLFVDQPETEKHGNVVRKKPSFRDVSLYDVIMMASSPNSSPKIKGILKSSNSSPALGQGKEQTSFSAGPINGVGFEPGKLTKTASDAGGSRCVSFNKTHTKSTFSYHNAAFEGEIITEPSKRPSLADVVSHIMKQNAIVDMEDDNSHPYGRDSSLTDLMTGKRRDRYHIHAGKLIVWLTLAVMIVSLAAGIIFMSETYNLKHPDGPPIYDPLL</sequence>
<feature type="compositionally biased region" description="Polar residues" evidence="1">
    <location>
        <begin position="169"/>
        <end position="185"/>
    </location>
</feature>
<reference evidence="3 4" key="1">
    <citation type="submission" date="2019-01" db="EMBL/GenBank/DDBJ databases">
        <title>A draft genome assembly of the solar-powered sea slug Elysia chlorotica.</title>
        <authorList>
            <person name="Cai H."/>
            <person name="Li Q."/>
            <person name="Fang X."/>
            <person name="Li J."/>
            <person name="Curtis N.E."/>
            <person name="Altenburger A."/>
            <person name="Shibata T."/>
            <person name="Feng M."/>
            <person name="Maeda T."/>
            <person name="Schwartz J.A."/>
            <person name="Shigenobu S."/>
            <person name="Lundholm N."/>
            <person name="Nishiyama T."/>
            <person name="Yang H."/>
            <person name="Hasebe M."/>
            <person name="Li S."/>
            <person name="Pierce S.K."/>
            <person name="Wang J."/>
        </authorList>
    </citation>
    <scope>NUCLEOTIDE SEQUENCE [LARGE SCALE GENOMIC DNA]</scope>
    <source>
        <strain evidence="3">EC2010</strain>
        <tissue evidence="3">Whole organism of an adult</tissue>
    </source>
</reference>
<keyword evidence="2" id="KW-1133">Transmembrane helix</keyword>
<feature type="compositionally biased region" description="Polar residues" evidence="1">
    <location>
        <begin position="89"/>
        <end position="99"/>
    </location>
</feature>
<dbReference type="OrthoDB" id="6147404at2759"/>
<dbReference type="EMBL" id="RQTK01000622">
    <property type="protein sequence ID" value="RUS76949.1"/>
    <property type="molecule type" value="Genomic_DNA"/>
</dbReference>
<feature type="non-terminal residue" evidence="3">
    <location>
        <position position="332"/>
    </location>
</feature>
<keyword evidence="2" id="KW-0472">Membrane</keyword>
<gene>
    <name evidence="3" type="ORF">EGW08_015298</name>
</gene>
<name>A0A433T5S5_ELYCH</name>
<accession>A0A433T5S5</accession>
<feature type="compositionally biased region" description="Basic and acidic residues" evidence="1">
    <location>
        <begin position="44"/>
        <end position="66"/>
    </location>
</feature>
<keyword evidence="2" id="KW-0812">Transmembrane</keyword>
<evidence type="ECO:0000313" key="4">
    <source>
        <dbReference type="Proteomes" id="UP000271974"/>
    </source>
</evidence>
<feature type="compositionally biased region" description="Polar residues" evidence="1">
    <location>
        <begin position="34"/>
        <end position="43"/>
    </location>
</feature>
<keyword evidence="4" id="KW-1185">Reference proteome</keyword>
<dbReference type="Proteomes" id="UP000271974">
    <property type="component" value="Unassembled WGS sequence"/>
</dbReference>
<organism evidence="3 4">
    <name type="scientific">Elysia chlorotica</name>
    <name type="common">Eastern emerald elysia</name>
    <name type="synonym">Sea slug</name>
    <dbReference type="NCBI Taxonomy" id="188477"/>
    <lineage>
        <taxon>Eukaryota</taxon>
        <taxon>Metazoa</taxon>
        <taxon>Spiralia</taxon>
        <taxon>Lophotrochozoa</taxon>
        <taxon>Mollusca</taxon>
        <taxon>Gastropoda</taxon>
        <taxon>Heterobranchia</taxon>
        <taxon>Euthyneura</taxon>
        <taxon>Panpulmonata</taxon>
        <taxon>Sacoglossa</taxon>
        <taxon>Placobranchoidea</taxon>
        <taxon>Plakobranchidae</taxon>
        <taxon>Elysia</taxon>
    </lineage>
</organism>
<comment type="caution">
    <text evidence="3">The sequence shown here is derived from an EMBL/GenBank/DDBJ whole genome shotgun (WGS) entry which is preliminary data.</text>
</comment>
<evidence type="ECO:0000256" key="1">
    <source>
        <dbReference type="SAM" id="MobiDB-lite"/>
    </source>
</evidence>
<evidence type="ECO:0000256" key="2">
    <source>
        <dbReference type="SAM" id="Phobius"/>
    </source>
</evidence>
<feature type="region of interest" description="Disordered" evidence="1">
    <location>
        <begin position="169"/>
        <end position="189"/>
    </location>
</feature>
<feature type="transmembrane region" description="Helical" evidence="2">
    <location>
        <begin position="293"/>
        <end position="313"/>
    </location>
</feature>
<proteinExistence type="predicted"/>